<dbReference type="InterPro" id="IPR008969">
    <property type="entry name" value="CarboxyPept-like_regulatory"/>
</dbReference>
<evidence type="ECO:0000259" key="11">
    <source>
        <dbReference type="Pfam" id="PF07715"/>
    </source>
</evidence>
<comment type="subcellular location">
    <subcellularLocation>
        <location evidence="1 8">Cell outer membrane</location>
        <topology evidence="1 8">Multi-pass membrane protein</topology>
    </subcellularLocation>
</comment>
<dbReference type="PANTHER" id="PTHR30442">
    <property type="entry name" value="IRON III DICITRATE TRANSPORT PROTEIN FECA"/>
    <property type="match status" value="1"/>
</dbReference>
<evidence type="ECO:0000256" key="9">
    <source>
        <dbReference type="RuleBase" id="RU003357"/>
    </source>
</evidence>
<evidence type="ECO:0000256" key="3">
    <source>
        <dbReference type="ARBA" id="ARBA00022452"/>
    </source>
</evidence>
<evidence type="ECO:0000256" key="1">
    <source>
        <dbReference type="ARBA" id="ARBA00004571"/>
    </source>
</evidence>
<keyword evidence="4 8" id="KW-0812">Transmembrane</keyword>
<dbReference type="AlphaFoldDB" id="A0A2N3IHA9"/>
<dbReference type="PROSITE" id="PS52016">
    <property type="entry name" value="TONB_DEPENDENT_REC_3"/>
    <property type="match status" value="1"/>
</dbReference>
<feature type="domain" description="TonB-dependent receptor-like beta-barrel" evidence="10">
    <location>
        <begin position="346"/>
        <end position="768"/>
    </location>
</feature>
<evidence type="ECO:0000256" key="5">
    <source>
        <dbReference type="ARBA" id="ARBA00023077"/>
    </source>
</evidence>
<dbReference type="PANTHER" id="PTHR30442:SF0">
    <property type="entry name" value="FE(3+) DICITRATE TRANSPORT PROTEIN FECA"/>
    <property type="match status" value="1"/>
</dbReference>
<keyword evidence="3 8" id="KW-1134">Transmembrane beta strand</keyword>
<comment type="similarity">
    <text evidence="8 9">Belongs to the TonB-dependent receptor family.</text>
</comment>
<evidence type="ECO:0000256" key="7">
    <source>
        <dbReference type="ARBA" id="ARBA00023237"/>
    </source>
</evidence>
<sequence length="802" mass="91608">MRQLFYTMLFLPLMTWGQTFNISGKIAFRQSNEPITNGIIALQGTKFQSQVQPNGNFTLTAIPQGKYVLIAFAENAKTYFQEIELNKDLFLNIVLESFENEIEAITVQAEKERLLGLTRLQNVENFGIYESKKNEVIEIGNLTANFATNNARQIFSRITGLNIWESDQAGLQLGIGGRGLNPNRTSNFNVRQNGYDISADALGYPESYYTPPVEALERIEIVRGAASLQYGTQFGGMLNFKFKRGSEKKIELTSRQSVGSWGFWSAFNSAGGTIGKLNYYAYYLYKTGKGYRPNSAFNYHNFYTSLEYAFSKKFSATWQFTKMQYLAQQPGGLTDKNFEENPRQSLRERNWFCVDWNLLALLFTYKLNDNSQINIRNFGLLAQRLALGNLERANVADFGKERTLIAGKFQNFGSEIRFLHHYKVSNQKHTILLGARIYQGNSTAQQGFGTNSSDANFTFLNPDDVEDSNYRFPNTNYSFFAENIFQINDKWSITPGIRYENIQTFAEGYYKRYVKDGAGNIIVQDKISENLARKRGFVFAGVGVSYKMKPQAEIYANFSQNYRAINFTDLRINNPNLRIDANIQDEKGFTADVGLRGKSYDFFNYEITLFYLSYKGKIGQVLRTDSVLFNDYRFRTNVSDARNIGVEAFGEISLLPLVGKENSAWKWAIFGNFAFIDARYVHTQESSIRNRKVEMVPPITLRVGNTLQYKNFSTTLQYAYTAEHFSDATNTRRTASAIEGIIPAYSVVDLSFSYTWRFLRAEFSVNNLLNEKYFTRRAEGYPGPGIIPADGRGFYGTLQVKW</sequence>
<gene>
    <name evidence="12" type="ORF">Rain11_1195</name>
</gene>
<accession>A0A2N3IHA9</accession>
<dbReference type="Gene3D" id="2.170.130.10">
    <property type="entry name" value="TonB-dependent receptor, plug domain"/>
    <property type="match status" value="1"/>
</dbReference>
<protein>
    <submittedName>
        <fullName evidence="12">TonB dependent receptor</fullName>
    </submittedName>
</protein>
<organism evidence="12 13">
    <name type="scientific">Raineya orbicola</name>
    <dbReference type="NCBI Taxonomy" id="2016530"/>
    <lineage>
        <taxon>Bacteria</taxon>
        <taxon>Pseudomonadati</taxon>
        <taxon>Bacteroidota</taxon>
        <taxon>Cytophagia</taxon>
        <taxon>Cytophagales</taxon>
        <taxon>Raineyaceae</taxon>
        <taxon>Raineya</taxon>
    </lineage>
</organism>
<evidence type="ECO:0000256" key="8">
    <source>
        <dbReference type="PROSITE-ProRule" id="PRU01360"/>
    </source>
</evidence>
<dbReference type="SUPFAM" id="SSF56935">
    <property type="entry name" value="Porins"/>
    <property type="match status" value="1"/>
</dbReference>
<proteinExistence type="inferred from homology"/>
<dbReference type="Pfam" id="PF07715">
    <property type="entry name" value="Plug"/>
    <property type="match status" value="1"/>
</dbReference>
<evidence type="ECO:0000259" key="10">
    <source>
        <dbReference type="Pfam" id="PF00593"/>
    </source>
</evidence>
<dbReference type="InterPro" id="IPR000531">
    <property type="entry name" value="Beta-barrel_TonB"/>
</dbReference>
<dbReference type="InterPro" id="IPR037066">
    <property type="entry name" value="Plug_dom_sf"/>
</dbReference>
<keyword evidence="6 8" id="KW-0472">Membrane</keyword>
<dbReference type="GO" id="GO:0033214">
    <property type="term" value="P:siderophore-iron import into cell"/>
    <property type="evidence" value="ECO:0007669"/>
    <property type="project" value="TreeGrafter"/>
</dbReference>
<keyword evidence="12" id="KW-0675">Receptor</keyword>
<dbReference type="OrthoDB" id="9758472at2"/>
<dbReference type="SUPFAM" id="SSF49464">
    <property type="entry name" value="Carboxypeptidase regulatory domain-like"/>
    <property type="match status" value="1"/>
</dbReference>
<dbReference type="Proteomes" id="UP000233387">
    <property type="component" value="Unassembled WGS sequence"/>
</dbReference>
<reference evidence="12 13" key="1">
    <citation type="submission" date="2017-06" db="EMBL/GenBank/DDBJ databases">
        <title>Raineya orbicola gen. nov., sp. nov. a slightly thermophilic bacterium of the phylum Bacteroidetes and the description of Raineyaceae fam. nov.</title>
        <authorList>
            <person name="Albuquerque L."/>
            <person name="Polonia A.R.M."/>
            <person name="Barroso C."/>
            <person name="Froufe H.J.C."/>
            <person name="Lage O."/>
            <person name="Lobo-Da-Cunha A."/>
            <person name="Egas C."/>
            <person name="Da Costa M.S."/>
        </authorList>
    </citation>
    <scope>NUCLEOTIDE SEQUENCE [LARGE SCALE GENOMIC DNA]</scope>
    <source>
        <strain evidence="12 13">SPSPC-11</strain>
    </source>
</reference>
<evidence type="ECO:0000256" key="4">
    <source>
        <dbReference type="ARBA" id="ARBA00022692"/>
    </source>
</evidence>
<name>A0A2N3IHA9_9BACT</name>
<keyword evidence="2 8" id="KW-0813">Transport</keyword>
<evidence type="ECO:0000313" key="12">
    <source>
        <dbReference type="EMBL" id="PKQ69740.1"/>
    </source>
</evidence>
<dbReference type="InterPro" id="IPR012910">
    <property type="entry name" value="Plug_dom"/>
</dbReference>
<comment type="caution">
    <text evidence="12">The sequence shown here is derived from an EMBL/GenBank/DDBJ whole genome shotgun (WGS) entry which is preliminary data.</text>
</comment>
<dbReference type="EMBL" id="NKXO01000016">
    <property type="protein sequence ID" value="PKQ69740.1"/>
    <property type="molecule type" value="Genomic_DNA"/>
</dbReference>
<dbReference type="InterPro" id="IPR039426">
    <property type="entry name" value="TonB-dep_rcpt-like"/>
</dbReference>
<evidence type="ECO:0000256" key="2">
    <source>
        <dbReference type="ARBA" id="ARBA00022448"/>
    </source>
</evidence>
<keyword evidence="13" id="KW-1185">Reference proteome</keyword>
<keyword evidence="7 8" id="KW-0998">Cell outer membrane</keyword>
<dbReference type="InterPro" id="IPR036942">
    <property type="entry name" value="Beta-barrel_TonB_sf"/>
</dbReference>
<evidence type="ECO:0000313" key="13">
    <source>
        <dbReference type="Proteomes" id="UP000233387"/>
    </source>
</evidence>
<evidence type="ECO:0000256" key="6">
    <source>
        <dbReference type="ARBA" id="ARBA00023136"/>
    </source>
</evidence>
<dbReference type="GO" id="GO:0009279">
    <property type="term" value="C:cell outer membrane"/>
    <property type="evidence" value="ECO:0007669"/>
    <property type="project" value="UniProtKB-SubCell"/>
</dbReference>
<dbReference type="Pfam" id="PF00593">
    <property type="entry name" value="TonB_dep_Rec_b-barrel"/>
    <property type="match status" value="1"/>
</dbReference>
<feature type="domain" description="TonB-dependent receptor plug" evidence="11">
    <location>
        <begin position="146"/>
        <end position="233"/>
    </location>
</feature>
<dbReference type="Gene3D" id="2.40.170.20">
    <property type="entry name" value="TonB-dependent receptor, beta-barrel domain"/>
    <property type="match status" value="1"/>
</dbReference>
<keyword evidence="5 9" id="KW-0798">TonB box</keyword>